<name>A0A916E6M0_9GLOM</name>
<dbReference type="OrthoDB" id="10370218at2759"/>
<proteinExistence type="predicted"/>
<protein>
    <submittedName>
        <fullName evidence="1">Uncharacterized protein</fullName>
    </submittedName>
</protein>
<gene>
    <name evidence="1" type="ORF">CHRIB12_LOCUS10147</name>
</gene>
<comment type="caution">
    <text evidence="1">The sequence shown here is derived from an EMBL/GenBank/DDBJ whole genome shotgun (WGS) entry which is preliminary data.</text>
</comment>
<dbReference type="VEuPathDB" id="FungiDB:RhiirFUN_003659"/>
<accession>A0A916E6M0</accession>
<organism evidence="1 2">
    <name type="scientific">Rhizophagus irregularis</name>
    <dbReference type="NCBI Taxonomy" id="588596"/>
    <lineage>
        <taxon>Eukaryota</taxon>
        <taxon>Fungi</taxon>
        <taxon>Fungi incertae sedis</taxon>
        <taxon>Mucoromycota</taxon>
        <taxon>Glomeromycotina</taxon>
        <taxon>Glomeromycetes</taxon>
        <taxon>Glomerales</taxon>
        <taxon>Glomeraceae</taxon>
        <taxon>Rhizophagus</taxon>
    </lineage>
</organism>
<sequence>MSDIDSVATMNHKQQQISVTNTGYISCNFSGATSYAPSNYEESFVTQSFPMFNSSFYRILYDRRYRQQLRHDCTNNSVVHGHLSAAFCLDDIVCVPCPLSVSQKMSRFVLVIRTCPSISASCPGQIYMSGRPDIHILSHTISLCHHFRL</sequence>
<dbReference type="Proteomes" id="UP000684084">
    <property type="component" value="Unassembled WGS sequence"/>
</dbReference>
<dbReference type="AlphaFoldDB" id="A0A916E6M0"/>
<dbReference type="EMBL" id="CAGKOT010000020">
    <property type="protein sequence ID" value="CAB5364789.1"/>
    <property type="molecule type" value="Genomic_DNA"/>
</dbReference>
<evidence type="ECO:0000313" key="2">
    <source>
        <dbReference type="Proteomes" id="UP000684084"/>
    </source>
</evidence>
<evidence type="ECO:0000313" key="1">
    <source>
        <dbReference type="EMBL" id="CAB5364789.1"/>
    </source>
</evidence>
<reference evidence="1" key="1">
    <citation type="submission" date="2020-05" db="EMBL/GenBank/DDBJ databases">
        <authorList>
            <person name="Rincon C."/>
            <person name="Sanders R I."/>
            <person name="Robbins C."/>
            <person name="Chaturvedi A."/>
        </authorList>
    </citation>
    <scope>NUCLEOTIDE SEQUENCE</scope>
    <source>
        <strain evidence="1">CHB12</strain>
    </source>
</reference>